<comment type="similarity">
    <text evidence="3 9">Belongs to the imidazoleglycerol-phosphate dehydratase family.</text>
</comment>
<gene>
    <name evidence="10" type="primary">HIS3</name>
    <name evidence="10" type="ORF">MJAP1_003643</name>
</gene>
<evidence type="ECO:0000256" key="5">
    <source>
        <dbReference type="ARBA" id="ARBA00016664"/>
    </source>
</evidence>
<dbReference type="PANTHER" id="PTHR23133">
    <property type="entry name" value="IMIDAZOLEGLYCEROL-PHOSPHATE DEHYDRATASE HIS7"/>
    <property type="match status" value="1"/>
</dbReference>
<comment type="pathway">
    <text evidence="2 9">Amino-acid biosynthesis; L-histidine biosynthesis; L-histidine from 5-phospho-alpha-D-ribose 1-diphosphate: step 6/9.</text>
</comment>
<reference evidence="10" key="1">
    <citation type="submission" date="2023-03" db="EMBL/GenBank/DDBJ databases">
        <title>Mating type loci evolution in Malassezia.</title>
        <authorList>
            <person name="Coelho M.A."/>
        </authorList>
    </citation>
    <scope>NUCLEOTIDE SEQUENCE</scope>
    <source>
        <strain evidence="10">CBS 9431</strain>
    </source>
</reference>
<dbReference type="FunFam" id="3.30.230.40:FF:000004">
    <property type="entry name" value="Imidazoleglycerol-phosphate dehydratase"/>
    <property type="match status" value="1"/>
</dbReference>
<sequence length="211" mass="23179">MAFAVPLTPELVRRATLERNTNETKIKVALALDVHPEFAPQKISVKTGVGFLDHMFHALAKHGGMSLELECEGDTWIDDHHTAEDCAIALGEAFKQALGPIKGIKRYGTGHAPLDEALSRAVIDISSRPYCHTDLHLVREKVGDLSCEMVPHVFYSFAMEARVTLHVDVLHGENDHHRIESAFKATALAIKEAISRTGTNDVPSTKGMSHN</sequence>
<dbReference type="NCBIfam" id="NF002111">
    <property type="entry name" value="PRK00951.2-1"/>
    <property type="match status" value="1"/>
</dbReference>
<protein>
    <recommendedName>
        <fullName evidence="5 9">Imidazoleglycerol-phosphate dehydratase</fullName>
        <ecNumber evidence="4 9">4.2.1.19</ecNumber>
    </recommendedName>
</protein>
<dbReference type="PROSITE" id="PS00955">
    <property type="entry name" value="IGP_DEHYDRATASE_2"/>
    <property type="match status" value="1"/>
</dbReference>
<dbReference type="RefSeq" id="XP_060123552.1">
    <property type="nucleotide sequence ID" value="XM_060267569.1"/>
</dbReference>
<evidence type="ECO:0000313" key="11">
    <source>
        <dbReference type="Proteomes" id="UP001217754"/>
    </source>
</evidence>
<dbReference type="CDD" id="cd07914">
    <property type="entry name" value="IGPD"/>
    <property type="match status" value="1"/>
</dbReference>
<dbReference type="EC" id="4.2.1.19" evidence="4 9"/>
<keyword evidence="8 9" id="KW-0456">Lyase</keyword>
<accession>A0AAF0F4F7</accession>
<dbReference type="Proteomes" id="UP001217754">
    <property type="component" value="Chromosome 7"/>
</dbReference>
<evidence type="ECO:0000256" key="7">
    <source>
        <dbReference type="ARBA" id="ARBA00023102"/>
    </source>
</evidence>
<dbReference type="GO" id="GO:0000105">
    <property type="term" value="P:L-histidine biosynthetic process"/>
    <property type="evidence" value="ECO:0007669"/>
    <property type="project" value="UniProtKB-KW"/>
</dbReference>
<dbReference type="Pfam" id="PF00475">
    <property type="entry name" value="IGPD"/>
    <property type="match status" value="1"/>
</dbReference>
<evidence type="ECO:0000256" key="4">
    <source>
        <dbReference type="ARBA" id="ARBA00012075"/>
    </source>
</evidence>
<dbReference type="GO" id="GO:0004424">
    <property type="term" value="F:imidazoleglycerol-phosphate dehydratase activity"/>
    <property type="evidence" value="ECO:0007669"/>
    <property type="project" value="UniProtKB-EC"/>
</dbReference>
<dbReference type="Gene3D" id="3.30.230.40">
    <property type="entry name" value="Imidazole glycerol phosphate dehydratase, domain 1"/>
    <property type="match status" value="2"/>
</dbReference>
<dbReference type="InterPro" id="IPR000807">
    <property type="entry name" value="ImidazoleglycerolP_deHydtase"/>
</dbReference>
<name>A0AAF0F4F7_9BASI</name>
<dbReference type="EMBL" id="CP119964">
    <property type="protein sequence ID" value="WFD40655.1"/>
    <property type="molecule type" value="Genomic_DNA"/>
</dbReference>
<dbReference type="NCBIfam" id="NF002114">
    <property type="entry name" value="PRK00951.2-4"/>
    <property type="match status" value="1"/>
</dbReference>
<keyword evidence="7 9" id="KW-0368">Histidine biosynthesis</keyword>
<dbReference type="PROSITE" id="PS00954">
    <property type="entry name" value="IGP_DEHYDRATASE_1"/>
    <property type="match status" value="1"/>
</dbReference>
<evidence type="ECO:0000313" key="10">
    <source>
        <dbReference type="EMBL" id="WFD40655.1"/>
    </source>
</evidence>
<dbReference type="SUPFAM" id="SSF54211">
    <property type="entry name" value="Ribosomal protein S5 domain 2-like"/>
    <property type="match status" value="2"/>
</dbReference>
<dbReference type="InterPro" id="IPR020568">
    <property type="entry name" value="Ribosomal_Su5_D2-typ_SF"/>
</dbReference>
<evidence type="ECO:0000256" key="8">
    <source>
        <dbReference type="ARBA" id="ARBA00023239"/>
    </source>
</evidence>
<dbReference type="InterPro" id="IPR020565">
    <property type="entry name" value="ImidazoleglycerP_deHydtase_CS"/>
</dbReference>
<dbReference type="GeneID" id="85227294"/>
<dbReference type="PANTHER" id="PTHR23133:SF2">
    <property type="entry name" value="IMIDAZOLEGLYCEROL-PHOSPHATE DEHYDRATASE"/>
    <property type="match status" value="1"/>
</dbReference>
<keyword evidence="11" id="KW-1185">Reference proteome</keyword>
<dbReference type="HAMAP" id="MF_00076">
    <property type="entry name" value="HisB"/>
    <property type="match status" value="1"/>
</dbReference>
<evidence type="ECO:0000256" key="9">
    <source>
        <dbReference type="RuleBase" id="RU000598"/>
    </source>
</evidence>
<evidence type="ECO:0000256" key="3">
    <source>
        <dbReference type="ARBA" id="ARBA00007481"/>
    </source>
</evidence>
<evidence type="ECO:0000256" key="1">
    <source>
        <dbReference type="ARBA" id="ARBA00001723"/>
    </source>
</evidence>
<comment type="catalytic activity">
    <reaction evidence="1 9">
        <text>D-erythro-1-(imidazol-4-yl)glycerol 3-phosphate = 3-(imidazol-4-yl)-2-oxopropyl phosphate + H2O</text>
        <dbReference type="Rhea" id="RHEA:11040"/>
        <dbReference type="ChEBI" id="CHEBI:15377"/>
        <dbReference type="ChEBI" id="CHEBI:57766"/>
        <dbReference type="ChEBI" id="CHEBI:58278"/>
        <dbReference type="EC" id="4.2.1.19"/>
    </reaction>
</comment>
<dbReference type="FunFam" id="3.30.230.40:FF:000001">
    <property type="entry name" value="Imidazoleglycerol-phosphate dehydratase HisB"/>
    <property type="match status" value="1"/>
</dbReference>
<proteinExistence type="inferred from homology"/>
<dbReference type="InterPro" id="IPR038494">
    <property type="entry name" value="IGPD_sf"/>
</dbReference>
<evidence type="ECO:0000256" key="2">
    <source>
        <dbReference type="ARBA" id="ARBA00005047"/>
    </source>
</evidence>
<organism evidence="10 11">
    <name type="scientific">Malassezia japonica</name>
    <dbReference type="NCBI Taxonomy" id="223818"/>
    <lineage>
        <taxon>Eukaryota</taxon>
        <taxon>Fungi</taxon>
        <taxon>Dikarya</taxon>
        <taxon>Basidiomycota</taxon>
        <taxon>Ustilaginomycotina</taxon>
        <taxon>Malasseziomycetes</taxon>
        <taxon>Malasseziales</taxon>
        <taxon>Malasseziaceae</taxon>
        <taxon>Malassezia</taxon>
    </lineage>
</organism>
<keyword evidence="6" id="KW-0028">Amino-acid biosynthesis</keyword>
<evidence type="ECO:0000256" key="6">
    <source>
        <dbReference type="ARBA" id="ARBA00022605"/>
    </source>
</evidence>
<dbReference type="AlphaFoldDB" id="A0AAF0F4F7"/>